<evidence type="ECO:0000256" key="1">
    <source>
        <dbReference type="SAM" id="Phobius"/>
    </source>
</evidence>
<keyword evidence="1" id="KW-0812">Transmembrane</keyword>
<protein>
    <submittedName>
        <fullName evidence="2">Uncharacterized protein</fullName>
    </submittedName>
</protein>
<proteinExistence type="predicted"/>
<comment type="caution">
    <text evidence="2">The sequence shown here is derived from an EMBL/GenBank/DDBJ whole genome shotgun (WGS) entry which is preliminary data.</text>
</comment>
<feature type="transmembrane region" description="Helical" evidence="1">
    <location>
        <begin position="34"/>
        <end position="53"/>
    </location>
</feature>
<dbReference type="AlphaFoldDB" id="A0A2H0BH66"/>
<sequence>MLIGGLYLLSFLCGVFTVWHFGKKAYYDEERLIDIALFSTVIGLLLSRISFLLSPAGRIELSLVTHSNDMLLSTLSILQVNSGTIWWIGVMAFYTTAIFLLYKWKWPLWPVLGFITWGSGIAIITSELFTWYWKGLTMNGTLLALGIFIVFTMRYLHLADGAETLRDVYKGIKHGIKERMSQRLKLTAHTPIDTKKDMPEHKDASTE</sequence>
<dbReference type="EMBL" id="PCSU01000060">
    <property type="protein sequence ID" value="PIP56350.1"/>
    <property type="molecule type" value="Genomic_DNA"/>
</dbReference>
<dbReference type="Proteomes" id="UP000228495">
    <property type="component" value="Unassembled WGS sequence"/>
</dbReference>
<reference evidence="2 3" key="1">
    <citation type="submission" date="2017-09" db="EMBL/GenBank/DDBJ databases">
        <title>Depth-based differentiation of microbial function through sediment-hosted aquifers and enrichment of novel symbionts in the deep terrestrial subsurface.</title>
        <authorList>
            <person name="Probst A.J."/>
            <person name="Ladd B."/>
            <person name="Jarett J.K."/>
            <person name="Geller-Mcgrath D.E."/>
            <person name="Sieber C.M."/>
            <person name="Emerson J.B."/>
            <person name="Anantharaman K."/>
            <person name="Thomas B.C."/>
            <person name="Malmstrom R."/>
            <person name="Stieglmeier M."/>
            <person name="Klingl A."/>
            <person name="Woyke T."/>
            <person name="Ryan C.M."/>
            <person name="Banfield J.F."/>
        </authorList>
    </citation>
    <scope>NUCLEOTIDE SEQUENCE [LARGE SCALE GENOMIC DNA]</scope>
    <source>
        <strain evidence="2">CG22_combo_CG10-13_8_21_14_all_39_12</strain>
    </source>
</reference>
<feature type="transmembrane region" description="Helical" evidence="1">
    <location>
        <begin position="109"/>
        <end position="132"/>
    </location>
</feature>
<evidence type="ECO:0000313" key="2">
    <source>
        <dbReference type="EMBL" id="PIP56350.1"/>
    </source>
</evidence>
<feature type="transmembrane region" description="Helical" evidence="1">
    <location>
        <begin position="6"/>
        <end position="22"/>
    </location>
</feature>
<feature type="transmembrane region" description="Helical" evidence="1">
    <location>
        <begin position="138"/>
        <end position="156"/>
    </location>
</feature>
<accession>A0A2H0BH66</accession>
<organism evidence="2 3">
    <name type="scientific">candidate division WWE3 bacterium CG22_combo_CG10-13_8_21_14_all_39_12</name>
    <dbReference type="NCBI Taxonomy" id="1975094"/>
    <lineage>
        <taxon>Bacteria</taxon>
        <taxon>Katanobacteria</taxon>
    </lineage>
</organism>
<keyword evidence="1" id="KW-1133">Transmembrane helix</keyword>
<evidence type="ECO:0000313" key="3">
    <source>
        <dbReference type="Proteomes" id="UP000228495"/>
    </source>
</evidence>
<feature type="transmembrane region" description="Helical" evidence="1">
    <location>
        <begin position="84"/>
        <end position="102"/>
    </location>
</feature>
<name>A0A2H0BH66_UNCKA</name>
<keyword evidence="1" id="KW-0472">Membrane</keyword>
<gene>
    <name evidence="2" type="ORF">COX05_03500</name>
</gene>